<comment type="subcellular location">
    <subcellularLocation>
        <location evidence="1">Membrane</location>
        <topology evidence="1">Multi-pass membrane protein</topology>
    </subcellularLocation>
</comment>
<feature type="transmembrane region" description="Helical" evidence="5">
    <location>
        <begin position="280"/>
        <end position="298"/>
    </location>
</feature>
<dbReference type="CDD" id="cd06178">
    <property type="entry name" value="MFS_unc93-like"/>
    <property type="match status" value="1"/>
</dbReference>
<dbReference type="FunFam" id="1.20.1250.20:FF:000726">
    <property type="entry name" value="DUF895 domain membrane protein"/>
    <property type="match status" value="1"/>
</dbReference>
<dbReference type="InterPro" id="IPR011701">
    <property type="entry name" value="MFS"/>
</dbReference>
<protein>
    <submittedName>
        <fullName evidence="6">DUF895 domain membrane protein</fullName>
    </submittedName>
</protein>
<reference evidence="6 7" key="1">
    <citation type="submission" date="2018-10" db="EMBL/GenBank/DDBJ databases">
        <title>Genome sequence of Verticillium nonalfalfae VnAa140.</title>
        <authorList>
            <person name="Stajich J.E."/>
            <person name="Kasson M.T."/>
        </authorList>
    </citation>
    <scope>NUCLEOTIDE SEQUENCE [LARGE SCALE GENOMIC DNA]</scope>
    <source>
        <strain evidence="6 7">VnAa140</strain>
    </source>
</reference>
<keyword evidence="4 5" id="KW-0472">Membrane</keyword>
<gene>
    <name evidence="6" type="primary">MFSD11</name>
    <name evidence="6" type="ORF">D7B24_009392</name>
</gene>
<evidence type="ECO:0000313" key="6">
    <source>
        <dbReference type="EMBL" id="RNJ54776.1"/>
    </source>
</evidence>
<feature type="transmembrane region" description="Helical" evidence="5">
    <location>
        <begin position="105"/>
        <end position="121"/>
    </location>
</feature>
<feature type="transmembrane region" description="Helical" evidence="5">
    <location>
        <begin position="193"/>
        <end position="211"/>
    </location>
</feature>
<dbReference type="EMBL" id="RBVV01000093">
    <property type="protein sequence ID" value="RNJ54776.1"/>
    <property type="molecule type" value="Genomic_DNA"/>
</dbReference>
<keyword evidence="3 5" id="KW-1133">Transmembrane helix</keyword>
<keyword evidence="7" id="KW-1185">Reference proteome</keyword>
<evidence type="ECO:0000256" key="1">
    <source>
        <dbReference type="ARBA" id="ARBA00004141"/>
    </source>
</evidence>
<evidence type="ECO:0000256" key="3">
    <source>
        <dbReference type="ARBA" id="ARBA00022989"/>
    </source>
</evidence>
<dbReference type="InterPro" id="IPR051617">
    <property type="entry name" value="UNC-93-like_regulator"/>
</dbReference>
<dbReference type="SUPFAM" id="SSF103473">
    <property type="entry name" value="MFS general substrate transporter"/>
    <property type="match status" value="1"/>
</dbReference>
<proteinExistence type="predicted"/>
<evidence type="ECO:0000256" key="5">
    <source>
        <dbReference type="SAM" id="Phobius"/>
    </source>
</evidence>
<accession>A0A3M9Y4R7</accession>
<feature type="transmembrane region" description="Helical" evidence="5">
    <location>
        <begin position="153"/>
        <end position="172"/>
    </location>
</feature>
<dbReference type="Pfam" id="PF07690">
    <property type="entry name" value="MFS_1"/>
    <property type="match status" value="1"/>
</dbReference>
<dbReference type="GeneID" id="39613081"/>
<evidence type="ECO:0000256" key="2">
    <source>
        <dbReference type="ARBA" id="ARBA00022692"/>
    </source>
</evidence>
<evidence type="ECO:0000256" key="4">
    <source>
        <dbReference type="ARBA" id="ARBA00023136"/>
    </source>
</evidence>
<sequence length="515" mass="56663">MADAHNTTPATAVPAAAADNHVHGDTAASVADSASFPAQSIPRPAGWIYKGWRMFGREYWYASPRIQLFMVSFVCFLCPGMFNALSGLGGGGQVNPKAANDANTALYSTFAVVGFFAGSFANRLGLRITLSLGGIGYCVYAASFLSYSHTQNHGFVVFAGAFLGVCAGLLWAAQGAIMMSYPPENEKGRYISWFWMIFNLGAVIGSLIPLADNINSRSGQVNDGTYAAFIILMFLGAVMALFLVDAGKVQREDGSKVIMMKNPSWKSELLGLWEGIRDQLWILLLFPLFFTSNVFYTYQNNGMNLMHFNIRTRALNSLLYWLAQIIGALVMGYGLDFPGVRRSWRARGSYIVLIVLTMVIWGGGWAWQSKQLPREEAKGDIDWTDGGERYIGPMFLYFFYGFFDAAWQTSIYWYMGSLSNSSRKAANLAGFYKGIQSAGAAVFWRLDGLETPYDTIFGATWGMLGAALLIAAPVIWMRIKDTTDVEEDLRGTDETVEDVVAPGKLAEEEKRAAVV</sequence>
<dbReference type="PANTHER" id="PTHR23294">
    <property type="entry name" value="ET TRANSLATION PRODUCT-RELATED"/>
    <property type="match status" value="1"/>
</dbReference>
<organism evidence="6 7">
    <name type="scientific">Verticillium nonalfalfae</name>
    <dbReference type="NCBI Taxonomy" id="1051616"/>
    <lineage>
        <taxon>Eukaryota</taxon>
        <taxon>Fungi</taxon>
        <taxon>Dikarya</taxon>
        <taxon>Ascomycota</taxon>
        <taxon>Pezizomycotina</taxon>
        <taxon>Sordariomycetes</taxon>
        <taxon>Hypocreomycetidae</taxon>
        <taxon>Glomerellales</taxon>
        <taxon>Plectosphaerellaceae</taxon>
        <taxon>Verticillium</taxon>
    </lineage>
</organism>
<dbReference type="GO" id="GO:0022857">
    <property type="term" value="F:transmembrane transporter activity"/>
    <property type="evidence" value="ECO:0007669"/>
    <property type="project" value="InterPro"/>
</dbReference>
<feature type="transmembrane region" description="Helical" evidence="5">
    <location>
        <begin position="348"/>
        <end position="367"/>
    </location>
</feature>
<keyword evidence="2 5" id="KW-0812">Transmembrane</keyword>
<dbReference type="AlphaFoldDB" id="A0A3M9Y4R7"/>
<feature type="transmembrane region" description="Helical" evidence="5">
    <location>
        <begin position="128"/>
        <end position="147"/>
    </location>
</feature>
<feature type="transmembrane region" description="Helical" evidence="5">
    <location>
        <begin position="226"/>
        <end position="244"/>
    </location>
</feature>
<feature type="transmembrane region" description="Helical" evidence="5">
    <location>
        <begin position="66"/>
        <end position="85"/>
    </location>
</feature>
<evidence type="ECO:0000313" key="7">
    <source>
        <dbReference type="Proteomes" id="UP000267145"/>
    </source>
</evidence>
<dbReference type="RefSeq" id="XP_028492934.1">
    <property type="nucleotide sequence ID" value="XM_028643467.1"/>
</dbReference>
<dbReference type="Proteomes" id="UP000267145">
    <property type="component" value="Unassembled WGS sequence"/>
</dbReference>
<dbReference type="Gene3D" id="1.20.1250.20">
    <property type="entry name" value="MFS general substrate transporter like domains"/>
    <property type="match status" value="2"/>
</dbReference>
<dbReference type="PANTHER" id="PTHR23294:SF59">
    <property type="entry name" value="UNC93-LIKE PROTEIN C922.05C"/>
    <property type="match status" value="1"/>
</dbReference>
<dbReference type="GO" id="GO:0016020">
    <property type="term" value="C:membrane"/>
    <property type="evidence" value="ECO:0007669"/>
    <property type="project" value="UniProtKB-SubCell"/>
</dbReference>
<feature type="transmembrane region" description="Helical" evidence="5">
    <location>
        <begin position="318"/>
        <end position="336"/>
    </location>
</feature>
<dbReference type="InterPro" id="IPR036259">
    <property type="entry name" value="MFS_trans_sf"/>
</dbReference>
<name>A0A3M9Y4R7_9PEZI</name>
<feature type="transmembrane region" description="Helical" evidence="5">
    <location>
        <begin position="394"/>
        <end position="414"/>
    </location>
</feature>
<comment type="caution">
    <text evidence="6">The sequence shown here is derived from an EMBL/GenBank/DDBJ whole genome shotgun (WGS) entry which is preliminary data.</text>
</comment>
<feature type="transmembrane region" description="Helical" evidence="5">
    <location>
        <begin position="456"/>
        <end position="476"/>
    </location>
</feature>